<name>A0A9P9RCA5_FUSSL</name>
<sequence length="734" mass="82831">MDMRRVEKCPPSCGPSPGSALLPQTSVVSRDDVVPAMVSRLISLIPVWPAPFQALHTDGSQVAGPSTTCNTRCDCLAVCLFNMPMSAQASSSLIFDSPAYEWDEDFISGRPKTYDSQNVPYVVGRCDVTSTHVPTTADKLIDCFLTVLDDRDVPHGPSTYQALDLRALCAGCNTKTVENGRGDNVKRPVALLDDRSRFANNQSTKAGYRRANPGLLNATQLLTELRKKRYKFVGQPDAERRLLYVTNPDCWVIMVLLLTASPEQARYLIEFFYKYLGFKTSLNIHRPSHGVRSFALEFHLQFYVWREEDTLRPDPRKKRTDKPLRRSFRLHHLEDERSEGAPQVCIYEAQVSCLVAGLDNHSWVAYLFLDTYYQEESSSESVEFYHSQEDLRTDPLTAGIRDSDMPIWTPREYFLVVYECRLQQVKHALQNLVSMLKLKLEPYNQDSLTLVPCPTDHVCFSPAQKKKIQQTLNEASRVLRQTIHSICKAVEVWDRFCSRDVAHLSDILRPRHGKSEEISPYRVVARIGEHIDGLRDLQRLAEQQQELCTGLAREVCSISRGRRGVCDCPSKRLTTSAGNGARHGRQRDHCPATGNGGMVEDLDSNRCSKSHVNVLIIYSAYPSKLFLPFTATAALFSMQPGILPASFYTGKSFLLCWLIPTSLAVGAVVYYNRKSFLLTRSRSRRASRRGRTYSQQVRGWYTESTRSLISWGAEVSPGDDIELGSISRAASFHD</sequence>
<keyword evidence="3" id="KW-1185">Reference proteome</keyword>
<organism evidence="2 3">
    <name type="scientific">Fusarium solani</name>
    <name type="common">Filamentous fungus</name>
    <dbReference type="NCBI Taxonomy" id="169388"/>
    <lineage>
        <taxon>Eukaryota</taxon>
        <taxon>Fungi</taxon>
        <taxon>Dikarya</taxon>
        <taxon>Ascomycota</taxon>
        <taxon>Pezizomycotina</taxon>
        <taxon>Sordariomycetes</taxon>
        <taxon>Hypocreomycetidae</taxon>
        <taxon>Hypocreales</taxon>
        <taxon>Nectriaceae</taxon>
        <taxon>Fusarium</taxon>
        <taxon>Fusarium solani species complex</taxon>
    </lineage>
</organism>
<feature type="transmembrane region" description="Helical" evidence="1">
    <location>
        <begin position="652"/>
        <end position="672"/>
    </location>
</feature>
<keyword evidence="1" id="KW-0812">Transmembrane</keyword>
<evidence type="ECO:0000313" key="3">
    <source>
        <dbReference type="Proteomes" id="UP000736672"/>
    </source>
</evidence>
<keyword evidence="1" id="KW-1133">Transmembrane helix</keyword>
<dbReference type="Proteomes" id="UP000736672">
    <property type="component" value="Unassembled WGS sequence"/>
</dbReference>
<evidence type="ECO:0000313" key="2">
    <source>
        <dbReference type="EMBL" id="KAH7273263.1"/>
    </source>
</evidence>
<comment type="caution">
    <text evidence="2">The sequence shown here is derived from an EMBL/GenBank/DDBJ whole genome shotgun (WGS) entry which is preliminary data.</text>
</comment>
<dbReference type="AlphaFoldDB" id="A0A9P9RCA5"/>
<keyword evidence="1" id="KW-0472">Membrane</keyword>
<dbReference type="EMBL" id="JAGTJS010000002">
    <property type="protein sequence ID" value="KAH7273263.1"/>
    <property type="molecule type" value="Genomic_DNA"/>
</dbReference>
<accession>A0A9P9RCA5</accession>
<proteinExistence type="predicted"/>
<gene>
    <name evidence="2" type="ORF">B0J15DRAFT_519744</name>
</gene>
<reference evidence="2" key="1">
    <citation type="journal article" date="2021" name="Nat. Commun.">
        <title>Genetic determinants of endophytism in the Arabidopsis root mycobiome.</title>
        <authorList>
            <person name="Mesny F."/>
            <person name="Miyauchi S."/>
            <person name="Thiergart T."/>
            <person name="Pickel B."/>
            <person name="Atanasova L."/>
            <person name="Karlsson M."/>
            <person name="Huettel B."/>
            <person name="Barry K.W."/>
            <person name="Haridas S."/>
            <person name="Chen C."/>
            <person name="Bauer D."/>
            <person name="Andreopoulos W."/>
            <person name="Pangilinan J."/>
            <person name="LaButti K."/>
            <person name="Riley R."/>
            <person name="Lipzen A."/>
            <person name="Clum A."/>
            <person name="Drula E."/>
            <person name="Henrissat B."/>
            <person name="Kohler A."/>
            <person name="Grigoriev I.V."/>
            <person name="Martin F.M."/>
            <person name="Hacquard S."/>
        </authorList>
    </citation>
    <scope>NUCLEOTIDE SEQUENCE</scope>
    <source>
        <strain evidence="2">FSSC 5 MPI-SDFR-AT-0091</strain>
    </source>
</reference>
<evidence type="ECO:0000256" key="1">
    <source>
        <dbReference type="SAM" id="Phobius"/>
    </source>
</evidence>
<dbReference type="OrthoDB" id="10071171at2759"/>
<protein>
    <submittedName>
        <fullName evidence="2">Uncharacterized protein</fullName>
    </submittedName>
</protein>